<dbReference type="GO" id="GO:0008299">
    <property type="term" value="P:isoprenoid biosynthetic process"/>
    <property type="evidence" value="ECO:0007669"/>
    <property type="project" value="InterPro"/>
</dbReference>
<dbReference type="PROSITE" id="PS00723">
    <property type="entry name" value="POLYPRENYL_SYNTHASE_1"/>
    <property type="match status" value="1"/>
</dbReference>
<keyword evidence="4" id="KW-0479">Metal-binding</keyword>
<dbReference type="SUPFAM" id="SSF48576">
    <property type="entry name" value="Terpenoid synthases"/>
    <property type="match status" value="1"/>
</dbReference>
<keyword evidence="8" id="KW-1185">Reference proteome</keyword>
<dbReference type="InterPro" id="IPR033749">
    <property type="entry name" value="Polyprenyl_synt_CS"/>
</dbReference>
<comment type="cofactor">
    <cofactor evidence="1">
        <name>Mg(2+)</name>
        <dbReference type="ChEBI" id="CHEBI:18420"/>
    </cofactor>
</comment>
<dbReference type="PANTHER" id="PTHR12001:SF85">
    <property type="entry name" value="SHORT CHAIN ISOPRENYL DIPHOSPHATE SYNTHASE"/>
    <property type="match status" value="1"/>
</dbReference>
<evidence type="ECO:0000313" key="7">
    <source>
        <dbReference type="EMBL" id="QDH78056.1"/>
    </source>
</evidence>
<accession>A0A514CE17</accession>
<keyword evidence="3 6" id="KW-0808">Transferase</keyword>
<evidence type="ECO:0000256" key="2">
    <source>
        <dbReference type="ARBA" id="ARBA00006706"/>
    </source>
</evidence>
<dbReference type="CDD" id="cd00685">
    <property type="entry name" value="Trans_IPPS_HT"/>
    <property type="match status" value="1"/>
</dbReference>
<dbReference type="InterPro" id="IPR008949">
    <property type="entry name" value="Isoprenoid_synthase_dom_sf"/>
</dbReference>
<dbReference type="OrthoDB" id="9805316at2"/>
<reference evidence="7 8" key="1">
    <citation type="submission" date="2019-06" db="EMBL/GenBank/DDBJ databases">
        <title>Echinicola alkalisoli sp. nov. isolated from saline soil.</title>
        <authorList>
            <person name="Sun J.-Q."/>
            <person name="Xu L."/>
        </authorList>
    </citation>
    <scope>NUCLEOTIDE SEQUENCE [LARGE SCALE GENOMIC DNA]</scope>
    <source>
        <strain evidence="7 8">LN3S3</strain>
    </source>
</reference>
<dbReference type="Proteomes" id="UP000316614">
    <property type="component" value="Chromosome"/>
</dbReference>
<evidence type="ECO:0000256" key="4">
    <source>
        <dbReference type="ARBA" id="ARBA00022723"/>
    </source>
</evidence>
<evidence type="ECO:0000256" key="5">
    <source>
        <dbReference type="ARBA" id="ARBA00022842"/>
    </source>
</evidence>
<dbReference type="GO" id="GO:0046872">
    <property type="term" value="F:metal ion binding"/>
    <property type="evidence" value="ECO:0007669"/>
    <property type="project" value="UniProtKB-KW"/>
</dbReference>
<dbReference type="AlphaFoldDB" id="A0A514CE17"/>
<evidence type="ECO:0000256" key="3">
    <source>
        <dbReference type="ARBA" id="ARBA00022679"/>
    </source>
</evidence>
<dbReference type="PROSITE" id="PS00444">
    <property type="entry name" value="POLYPRENYL_SYNTHASE_2"/>
    <property type="match status" value="1"/>
</dbReference>
<dbReference type="InterPro" id="IPR000092">
    <property type="entry name" value="Polyprenyl_synt"/>
</dbReference>
<sequence length="330" mass="37290">MTTTKTNLSHELVVQLEKHIGAYSFGNNPQELYDPIAYIMGLGGKRIRPLLTLLAYSLYRDDYEKILTPAAAVEVFHNFTLVHDDIMDEAPLRRGKTTVHKKWDTNTAILSGDVMLVKVYDMLLHVPEDKLAVCLRLFNQTAAEVCEGQQHDMNFETRGHVSEPEYLEMIRQKTAVLLGFALQYGAILGGASLEDSRHLYEFGVNVGIGFQLKDDLLDVYADKAKFGKQVGGDILANKKTFLLIKARELATGEEKQQLESWLSKDDFDQEEKVEKVTAIYDALGIKQIAETKMESYFRQGFAQLSALEIKKPEVLAALKELTQNLIDREK</sequence>
<comment type="similarity">
    <text evidence="2 6">Belongs to the FPP/GGPP synthase family.</text>
</comment>
<proteinExistence type="inferred from homology"/>
<dbReference type="RefSeq" id="WP_141613318.1">
    <property type="nucleotide sequence ID" value="NZ_CP041253.1"/>
</dbReference>
<organism evidence="7 8">
    <name type="scientific">Echinicola soli</name>
    <dbReference type="NCBI Taxonomy" id="2591634"/>
    <lineage>
        <taxon>Bacteria</taxon>
        <taxon>Pseudomonadati</taxon>
        <taxon>Bacteroidota</taxon>
        <taxon>Cytophagia</taxon>
        <taxon>Cytophagales</taxon>
        <taxon>Cyclobacteriaceae</taxon>
        <taxon>Echinicola</taxon>
    </lineage>
</organism>
<dbReference type="Pfam" id="PF00348">
    <property type="entry name" value="polyprenyl_synt"/>
    <property type="match status" value="1"/>
</dbReference>
<evidence type="ECO:0000256" key="1">
    <source>
        <dbReference type="ARBA" id="ARBA00001946"/>
    </source>
</evidence>
<evidence type="ECO:0000313" key="8">
    <source>
        <dbReference type="Proteomes" id="UP000316614"/>
    </source>
</evidence>
<dbReference type="GO" id="GO:0004659">
    <property type="term" value="F:prenyltransferase activity"/>
    <property type="evidence" value="ECO:0007669"/>
    <property type="project" value="InterPro"/>
</dbReference>
<dbReference type="Gene3D" id="1.10.600.10">
    <property type="entry name" value="Farnesyl Diphosphate Synthase"/>
    <property type="match status" value="1"/>
</dbReference>
<gene>
    <name evidence="7" type="ORF">FKX85_02995</name>
</gene>
<dbReference type="PANTHER" id="PTHR12001">
    <property type="entry name" value="GERANYLGERANYL PYROPHOSPHATE SYNTHASE"/>
    <property type="match status" value="1"/>
</dbReference>
<dbReference type="KEGG" id="echi:FKX85_02995"/>
<name>A0A514CE17_9BACT</name>
<protein>
    <submittedName>
        <fullName evidence="7">Polyprenyl synthetase family protein</fullName>
    </submittedName>
</protein>
<dbReference type="SFLD" id="SFLDS00005">
    <property type="entry name" value="Isoprenoid_Synthase_Type_I"/>
    <property type="match status" value="1"/>
</dbReference>
<dbReference type="EMBL" id="CP041253">
    <property type="protein sequence ID" value="QDH78056.1"/>
    <property type="molecule type" value="Genomic_DNA"/>
</dbReference>
<dbReference type="SFLD" id="SFLDG01017">
    <property type="entry name" value="Polyprenyl_Transferase_Like"/>
    <property type="match status" value="1"/>
</dbReference>
<evidence type="ECO:0000256" key="6">
    <source>
        <dbReference type="RuleBase" id="RU004466"/>
    </source>
</evidence>
<keyword evidence="5" id="KW-0460">Magnesium</keyword>